<name>A0ABV7ESJ6_9GAMM</name>
<dbReference type="EC" id="2.7.13.3" evidence="2"/>
<dbReference type="RefSeq" id="WP_380690427.1">
    <property type="nucleotide sequence ID" value="NZ_JBHRSS010000006.1"/>
</dbReference>
<dbReference type="PANTHER" id="PTHR44936">
    <property type="entry name" value="SENSOR PROTEIN CREC"/>
    <property type="match status" value="1"/>
</dbReference>
<evidence type="ECO:0000256" key="2">
    <source>
        <dbReference type="ARBA" id="ARBA00012438"/>
    </source>
</evidence>
<evidence type="ECO:0000256" key="1">
    <source>
        <dbReference type="ARBA" id="ARBA00000085"/>
    </source>
</evidence>
<dbReference type="Gene3D" id="3.30.450.40">
    <property type="match status" value="1"/>
</dbReference>
<dbReference type="NCBIfam" id="TIGR02916">
    <property type="entry name" value="PEP_his_kin"/>
    <property type="match status" value="1"/>
</dbReference>
<reference evidence="10" key="1">
    <citation type="journal article" date="2019" name="Int. J. Syst. Evol. Microbiol.">
        <title>The Global Catalogue of Microorganisms (GCM) 10K type strain sequencing project: providing services to taxonomists for standard genome sequencing and annotation.</title>
        <authorList>
            <consortium name="The Broad Institute Genomics Platform"/>
            <consortium name="The Broad Institute Genome Sequencing Center for Infectious Disease"/>
            <person name="Wu L."/>
            <person name="Ma J."/>
        </authorList>
    </citation>
    <scope>NUCLEOTIDE SEQUENCE [LARGE SCALE GENOMIC DNA]</scope>
    <source>
        <strain evidence="10">KCTC 52640</strain>
    </source>
</reference>
<evidence type="ECO:0000313" key="9">
    <source>
        <dbReference type="EMBL" id="MFC3104871.1"/>
    </source>
</evidence>
<feature type="transmembrane region" description="Helical" evidence="7">
    <location>
        <begin position="160"/>
        <end position="178"/>
    </location>
</feature>
<dbReference type="InterPro" id="IPR003018">
    <property type="entry name" value="GAF"/>
</dbReference>
<comment type="catalytic activity">
    <reaction evidence="1">
        <text>ATP + protein L-histidine = ADP + protein N-phospho-L-histidine.</text>
        <dbReference type="EC" id="2.7.13.3"/>
    </reaction>
</comment>
<dbReference type="Pfam" id="PF13185">
    <property type="entry name" value="GAF_2"/>
    <property type="match status" value="1"/>
</dbReference>
<dbReference type="Gene3D" id="3.30.565.10">
    <property type="entry name" value="Histidine kinase-like ATPase, C-terminal domain"/>
    <property type="match status" value="1"/>
</dbReference>
<evidence type="ECO:0000256" key="6">
    <source>
        <dbReference type="ARBA" id="ARBA00022840"/>
    </source>
</evidence>
<gene>
    <name evidence="9" type="primary">prsK</name>
    <name evidence="9" type="ORF">ACFOSU_13395</name>
</gene>
<feature type="transmembrane region" description="Helical" evidence="7">
    <location>
        <begin position="228"/>
        <end position="253"/>
    </location>
</feature>
<dbReference type="InterPro" id="IPR014265">
    <property type="entry name" value="XrtA/PrsK"/>
</dbReference>
<keyword evidence="3 9" id="KW-0808">Transferase</keyword>
<accession>A0ABV7ESJ6</accession>
<evidence type="ECO:0000313" key="10">
    <source>
        <dbReference type="Proteomes" id="UP001595462"/>
    </source>
</evidence>
<keyword evidence="5 9" id="KW-0418">Kinase</keyword>
<feature type="transmembrane region" description="Helical" evidence="7">
    <location>
        <begin position="37"/>
        <end position="58"/>
    </location>
</feature>
<dbReference type="InterPro" id="IPR050980">
    <property type="entry name" value="2C_sensor_his_kinase"/>
</dbReference>
<protein>
    <recommendedName>
        <fullName evidence="2">histidine kinase</fullName>
        <ecNumber evidence="2">2.7.13.3</ecNumber>
    </recommendedName>
</protein>
<keyword evidence="7" id="KW-0812">Transmembrane</keyword>
<dbReference type="SMART" id="SM00387">
    <property type="entry name" value="HATPase_c"/>
    <property type="match status" value="1"/>
</dbReference>
<keyword evidence="10" id="KW-1185">Reference proteome</keyword>
<feature type="transmembrane region" description="Helical" evidence="7">
    <location>
        <begin position="6"/>
        <end position="30"/>
    </location>
</feature>
<feature type="transmembrane region" description="Helical" evidence="7">
    <location>
        <begin position="198"/>
        <end position="216"/>
    </location>
</feature>
<evidence type="ECO:0000256" key="7">
    <source>
        <dbReference type="SAM" id="Phobius"/>
    </source>
</evidence>
<dbReference type="InterPro" id="IPR004358">
    <property type="entry name" value="Sig_transdc_His_kin-like_C"/>
</dbReference>
<dbReference type="InterPro" id="IPR029016">
    <property type="entry name" value="GAF-like_dom_sf"/>
</dbReference>
<feature type="transmembrane region" description="Helical" evidence="7">
    <location>
        <begin position="128"/>
        <end position="148"/>
    </location>
</feature>
<dbReference type="PROSITE" id="PS50109">
    <property type="entry name" value="HIS_KIN"/>
    <property type="match status" value="1"/>
</dbReference>
<comment type="caution">
    <text evidence="9">The sequence shown here is derived from an EMBL/GenBank/DDBJ whole genome shotgun (WGS) entry which is preliminary data.</text>
</comment>
<dbReference type="GO" id="GO:0004673">
    <property type="term" value="F:protein histidine kinase activity"/>
    <property type="evidence" value="ECO:0007669"/>
    <property type="project" value="UniProtKB-EC"/>
</dbReference>
<feature type="domain" description="Histidine kinase" evidence="8">
    <location>
        <begin position="480"/>
        <end position="684"/>
    </location>
</feature>
<evidence type="ECO:0000259" key="8">
    <source>
        <dbReference type="PROSITE" id="PS50109"/>
    </source>
</evidence>
<dbReference type="Proteomes" id="UP001595462">
    <property type="component" value="Unassembled WGS sequence"/>
</dbReference>
<evidence type="ECO:0000256" key="3">
    <source>
        <dbReference type="ARBA" id="ARBA00022679"/>
    </source>
</evidence>
<keyword evidence="6" id="KW-0067">ATP-binding</keyword>
<keyword evidence="4" id="KW-0547">Nucleotide-binding</keyword>
<feature type="transmembrane region" description="Helical" evidence="7">
    <location>
        <begin position="98"/>
        <end position="116"/>
    </location>
</feature>
<sequence>MTAGQIWALSHGLGGVGFLCLTLLLVAMAASNGWLQLLMVACAANALWCFLLVTAPSLGLGGPVLDAGETLRDGAWLVLVASLLPRRRASWAAGIRRAFTLVLPALLTAFVIWRLLTTRTFGPVTLHHSYVFACGATAMSLWGMVMLEQVYRSASESARWGLKYLCLAVGTLFLYDFLMYSYALLSEHINIGVWNARGAVNALVAPLIGLAIMRAATWSPRLRLSHRAAFRTGVLTLGGGYLLIMAIGSYYIRNFGGDWGKVIAVLFLAAMSLLFLIVLLSGRARAYSRVQINKHFFHYKYDYREEWLALTRRLSQSTEVADPYERAIRAVAQLLESPAGALWLERSGEFACVSHWNMPEATEVGEPGDTSFAEFLRDRQWIIDLSEYEGHPAHYGGLQLPEWIKDIRRAGLIMPLYSERTLLGFMLIASSRTAIALTWEDLDLLKTLGRQIGVFLDQQESNQALAQSRQFEAVNRLTAFLMHDLKNIAAQQSLVIQNAPRHKHNPAFIDDMILTVESSVERLKGLLDQLQRASSNQDNTRRVVIDQAVATVVESLVGTNPEPTLSGSACGAIVHVDPEKFSMVLKHIVRNAQEATASDGKVDVNVEGDAETVRVRISDNGSGMTREFVRESLFRPFFTTKSARGMGIGAYQARDFARAAGGDVIVESEPGRGTVFTIVLPLTPAANRGINAPDVEASSA</sequence>
<keyword evidence="7" id="KW-1133">Transmembrane helix</keyword>
<dbReference type="SUPFAM" id="SSF55874">
    <property type="entry name" value="ATPase domain of HSP90 chaperone/DNA topoisomerase II/histidine kinase"/>
    <property type="match status" value="1"/>
</dbReference>
<evidence type="ECO:0000256" key="5">
    <source>
        <dbReference type="ARBA" id="ARBA00022777"/>
    </source>
</evidence>
<dbReference type="Pfam" id="PF02518">
    <property type="entry name" value="HATPase_c"/>
    <property type="match status" value="1"/>
</dbReference>
<dbReference type="PRINTS" id="PR00344">
    <property type="entry name" value="BCTRLSENSOR"/>
</dbReference>
<dbReference type="EMBL" id="JBHRSS010000006">
    <property type="protein sequence ID" value="MFC3104871.1"/>
    <property type="molecule type" value="Genomic_DNA"/>
</dbReference>
<dbReference type="InterPro" id="IPR005467">
    <property type="entry name" value="His_kinase_dom"/>
</dbReference>
<feature type="transmembrane region" description="Helical" evidence="7">
    <location>
        <begin position="259"/>
        <end position="280"/>
    </location>
</feature>
<keyword evidence="7" id="KW-0472">Membrane</keyword>
<dbReference type="SUPFAM" id="SSF55781">
    <property type="entry name" value="GAF domain-like"/>
    <property type="match status" value="1"/>
</dbReference>
<dbReference type="InterPro" id="IPR036890">
    <property type="entry name" value="HATPase_C_sf"/>
</dbReference>
<dbReference type="InterPro" id="IPR003594">
    <property type="entry name" value="HATPase_dom"/>
</dbReference>
<proteinExistence type="predicted"/>
<dbReference type="PANTHER" id="PTHR44936:SF10">
    <property type="entry name" value="SENSOR PROTEIN RSTB"/>
    <property type="match status" value="1"/>
</dbReference>
<evidence type="ECO:0000256" key="4">
    <source>
        <dbReference type="ARBA" id="ARBA00022741"/>
    </source>
</evidence>
<organism evidence="9 10">
    <name type="scientific">Salinisphaera aquimarina</name>
    <dbReference type="NCBI Taxonomy" id="2094031"/>
    <lineage>
        <taxon>Bacteria</taxon>
        <taxon>Pseudomonadati</taxon>
        <taxon>Pseudomonadota</taxon>
        <taxon>Gammaproteobacteria</taxon>
        <taxon>Salinisphaerales</taxon>
        <taxon>Salinisphaeraceae</taxon>
        <taxon>Salinisphaera</taxon>
    </lineage>
</organism>